<comment type="subcellular location">
    <subcellularLocation>
        <location evidence="1">Secreted</location>
        <location evidence="1">Cell wall</location>
    </subcellularLocation>
</comment>
<keyword evidence="4" id="KW-0134">Cell wall</keyword>
<feature type="compositionally biased region" description="Polar residues" evidence="8">
    <location>
        <begin position="176"/>
        <end position="187"/>
    </location>
</feature>
<evidence type="ECO:0000256" key="3">
    <source>
        <dbReference type="ARBA" id="ARBA00012018"/>
    </source>
</evidence>
<gene>
    <name evidence="9" type="ORF">ABB07_34625</name>
</gene>
<dbReference type="InterPro" id="IPR007312">
    <property type="entry name" value="Phosphoesterase"/>
</dbReference>
<dbReference type="Proteomes" id="UP000035366">
    <property type="component" value="Chromosome"/>
</dbReference>
<dbReference type="RefSeq" id="WP_208902491.1">
    <property type="nucleotide sequence ID" value="NZ_CP011497.1"/>
</dbReference>
<evidence type="ECO:0000313" key="9">
    <source>
        <dbReference type="EMBL" id="AKJ15011.1"/>
    </source>
</evidence>
<dbReference type="EMBL" id="CP011497">
    <property type="protein sequence ID" value="AKJ15011.1"/>
    <property type="molecule type" value="Genomic_DNA"/>
</dbReference>
<comment type="catalytic activity">
    <reaction evidence="7">
        <text>a 1,2-diacyl-sn-glycero-3-phosphocholine + H2O = phosphocholine + a 1,2-diacyl-sn-glycerol + H(+)</text>
        <dbReference type="Rhea" id="RHEA:10604"/>
        <dbReference type="ChEBI" id="CHEBI:15377"/>
        <dbReference type="ChEBI" id="CHEBI:15378"/>
        <dbReference type="ChEBI" id="CHEBI:17815"/>
        <dbReference type="ChEBI" id="CHEBI:57643"/>
        <dbReference type="ChEBI" id="CHEBI:295975"/>
        <dbReference type="EC" id="3.1.4.3"/>
    </reaction>
    <physiologicalReaction direction="left-to-right" evidence="7">
        <dbReference type="Rhea" id="RHEA:10605"/>
    </physiologicalReaction>
</comment>
<evidence type="ECO:0000256" key="5">
    <source>
        <dbReference type="ARBA" id="ARBA00022801"/>
    </source>
</evidence>
<dbReference type="Pfam" id="PF04185">
    <property type="entry name" value="Phosphoesterase"/>
    <property type="match status" value="1"/>
</dbReference>
<dbReference type="PROSITE" id="PS51318">
    <property type="entry name" value="TAT"/>
    <property type="match status" value="1"/>
</dbReference>
<evidence type="ECO:0000256" key="8">
    <source>
        <dbReference type="SAM" id="MobiDB-lite"/>
    </source>
</evidence>
<accession>A0ABM5TVR5</accession>
<organism evidence="9 10">
    <name type="scientific">Streptomyces incarnatus</name>
    <dbReference type="NCBI Taxonomy" id="665007"/>
    <lineage>
        <taxon>Bacteria</taxon>
        <taxon>Bacillati</taxon>
        <taxon>Actinomycetota</taxon>
        <taxon>Actinomycetes</taxon>
        <taxon>Kitasatosporales</taxon>
        <taxon>Streptomycetaceae</taxon>
        <taxon>Streptomyces</taxon>
    </lineage>
</organism>
<evidence type="ECO:0000256" key="2">
    <source>
        <dbReference type="ARBA" id="ARBA00009717"/>
    </source>
</evidence>
<reference evidence="9 10" key="1">
    <citation type="journal article" date="2015" name="ISME J.">
        <title>Draft Genome Sequence of Streptomyces incarnatus NRRL8089, which Produces the Nucleoside Antibiotic Sinefungin.</title>
        <authorList>
            <person name="Oshima K."/>
            <person name="Hattori M."/>
            <person name="Shimizu H."/>
            <person name="Fukuda K."/>
            <person name="Nemoto M."/>
            <person name="Inagaki K."/>
            <person name="Tamura T."/>
        </authorList>
    </citation>
    <scope>NUCLEOTIDE SEQUENCE [LARGE SCALE GENOMIC DNA]</scope>
    <source>
        <strain evidence="9 10">NRRL 8089</strain>
    </source>
</reference>
<keyword evidence="10" id="KW-1185">Reference proteome</keyword>
<protein>
    <recommendedName>
        <fullName evidence="3">phospholipase C</fullName>
        <ecNumber evidence="3">3.1.4.3</ecNumber>
    </recommendedName>
</protein>
<keyword evidence="5" id="KW-0378">Hydrolase</keyword>
<keyword evidence="4" id="KW-0964">Secreted</keyword>
<dbReference type="EC" id="3.1.4.3" evidence="3"/>
<evidence type="ECO:0000256" key="6">
    <source>
        <dbReference type="ARBA" id="ARBA00023026"/>
    </source>
</evidence>
<sequence length="187" mass="19616">MTPISRRGFVGLGASAAAGAALGAGTRTTATAATTASGTIRDVRRVAILMQENRGFDHYFGRLKGVRGFDDRSGITLGGGHPVFDQPGGTARRYPWKLSATPSADGKDGETLARCNGDLLDIGTGFGGGMYDFAMVGPNRFPYRHRRRRDGGLVQRAYRSGRGASSTASRSQVSSDRTPASATTEAA</sequence>
<feature type="region of interest" description="Disordered" evidence="8">
    <location>
        <begin position="144"/>
        <end position="187"/>
    </location>
</feature>
<proteinExistence type="inferred from homology"/>
<evidence type="ECO:0000256" key="7">
    <source>
        <dbReference type="ARBA" id="ARBA00048421"/>
    </source>
</evidence>
<dbReference type="InterPro" id="IPR006311">
    <property type="entry name" value="TAT_signal"/>
</dbReference>
<dbReference type="InterPro" id="IPR017850">
    <property type="entry name" value="Alkaline_phosphatase_core_sf"/>
</dbReference>
<evidence type="ECO:0000256" key="1">
    <source>
        <dbReference type="ARBA" id="ARBA00004191"/>
    </source>
</evidence>
<comment type="similarity">
    <text evidence="2">Belongs to the bacterial phospholipase C family.</text>
</comment>
<name>A0ABM5TVR5_9ACTN</name>
<keyword evidence="6" id="KW-0843">Virulence</keyword>
<evidence type="ECO:0000313" key="10">
    <source>
        <dbReference type="Proteomes" id="UP000035366"/>
    </source>
</evidence>
<feature type="compositionally biased region" description="Low complexity" evidence="8">
    <location>
        <begin position="156"/>
        <end position="175"/>
    </location>
</feature>
<evidence type="ECO:0000256" key="4">
    <source>
        <dbReference type="ARBA" id="ARBA00022512"/>
    </source>
</evidence>
<dbReference type="Gene3D" id="3.40.720.10">
    <property type="entry name" value="Alkaline Phosphatase, subunit A"/>
    <property type="match status" value="1"/>
</dbReference>